<dbReference type="RefSeq" id="WP_320324900.1">
    <property type="nucleotide sequence ID" value="NZ_JALBUS010000002.1"/>
</dbReference>
<dbReference type="InterPro" id="IPR009636">
    <property type="entry name" value="SCAF"/>
</dbReference>
<evidence type="ECO:0000256" key="1">
    <source>
        <dbReference type="SAM" id="MobiDB-lite"/>
    </source>
</evidence>
<evidence type="ECO:0000313" key="2">
    <source>
        <dbReference type="EMBL" id="MDX8416564.1"/>
    </source>
</evidence>
<protein>
    <submittedName>
        <fullName evidence="2">Phage scaffolding protein</fullName>
    </submittedName>
</protein>
<organism evidence="2 3">
    <name type="scientific">Absicoccus intestinalis</name>
    <dbReference type="NCBI Taxonomy" id="2926319"/>
    <lineage>
        <taxon>Bacteria</taxon>
        <taxon>Bacillati</taxon>
        <taxon>Bacillota</taxon>
        <taxon>Erysipelotrichia</taxon>
        <taxon>Erysipelotrichales</taxon>
        <taxon>Erysipelotrichaceae</taxon>
        <taxon>Absicoccus</taxon>
    </lineage>
</organism>
<keyword evidence="3" id="KW-1185">Reference proteome</keyword>
<gene>
    <name evidence="2" type="ORF">MOZ64_01735</name>
</gene>
<accession>A0ABU4WMB5</accession>
<sequence length="185" mass="21083">MKRDDLKKIEGLTSEQIDAIMKLHGTDTSEWNQKLEEQKKEIQKRDDTINELTEKVKTYDGVDVAKLQSDLSEWEDKYNKDMAAKDKDFAKQMYFSTIQFNSNLAKKAAMEAFDEKNLEFKDGKFIGADEFIEDLKKSDPQAFKSTDPDPKPKGKGAPMGGRAPGSDDLDGVEERFYELNPGLKK</sequence>
<evidence type="ECO:0000313" key="3">
    <source>
        <dbReference type="Proteomes" id="UP001285244"/>
    </source>
</evidence>
<reference evidence="2 3" key="1">
    <citation type="submission" date="2022-03" db="EMBL/GenBank/DDBJ databases">
        <title>Novel taxa within the pig intestine.</title>
        <authorList>
            <person name="Wylensek D."/>
            <person name="Bishof K."/>
            <person name="Afrizal A."/>
            <person name="Clavel T."/>
        </authorList>
    </citation>
    <scope>NUCLEOTIDE SEQUENCE [LARGE SCALE GENOMIC DNA]</scope>
    <source>
        <strain evidence="2 3">Cla-KB-P134</strain>
    </source>
</reference>
<feature type="region of interest" description="Disordered" evidence="1">
    <location>
        <begin position="137"/>
        <end position="185"/>
    </location>
</feature>
<dbReference type="EMBL" id="JALBUS010000002">
    <property type="protein sequence ID" value="MDX8416564.1"/>
    <property type="molecule type" value="Genomic_DNA"/>
</dbReference>
<proteinExistence type="predicted"/>
<dbReference type="Pfam" id="PF06810">
    <property type="entry name" value="Phage_scaffold"/>
    <property type="match status" value="1"/>
</dbReference>
<dbReference type="Proteomes" id="UP001285244">
    <property type="component" value="Unassembled WGS sequence"/>
</dbReference>
<comment type="caution">
    <text evidence="2">The sequence shown here is derived from an EMBL/GenBank/DDBJ whole genome shotgun (WGS) entry which is preliminary data.</text>
</comment>
<name>A0ABU4WMB5_9FIRM</name>